<proteinExistence type="predicted"/>
<evidence type="ECO:0000313" key="3">
    <source>
        <dbReference type="Proteomes" id="UP000324022"/>
    </source>
</evidence>
<sequence>MKIAFVQPCALLGLLAFLVLMPLISSVSAHEDPDEPFRRRHNDERWLRNRYLGEYRPGQSRPTEQLILQEYPSDITDAVRKLQSFGTRDWKTEGNVMSELHRMSRAVNPLLDSAFHPDMVEFQPLHIRQQHYEAFKQMTDWMTNHFDSMVSLESKLVAGYRLDHYKRIRNLAQISRFLPLHSMW</sequence>
<keyword evidence="3" id="KW-1185">Reference proteome</keyword>
<gene>
    <name evidence="2" type="ORF">UTRI_10200</name>
</gene>
<dbReference type="EMBL" id="OOIN01000021">
    <property type="protein sequence ID" value="SPO28257.1"/>
    <property type="molecule type" value="Genomic_DNA"/>
</dbReference>
<keyword evidence="1" id="KW-0732">Signal</keyword>
<feature type="chain" id="PRO_5022826298" evidence="1">
    <location>
        <begin position="30"/>
        <end position="184"/>
    </location>
</feature>
<dbReference type="AlphaFoldDB" id="A0A5C3EEZ3"/>
<dbReference type="Proteomes" id="UP000324022">
    <property type="component" value="Unassembled WGS sequence"/>
</dbReference>
<reference evidence="2 3" key="1">
    <citation type="submission" date="2018-03" db="EMBL/GenBank/DDBJ databases">
        <authorList>
            <person name="Guldener U."/>
        </authorList>
    </citation>
    <scope>NUCLEOTIDE SEQUENCE [LARGE SCALE GENOMIC DNA]</scope>
    <source>
        <strain evidence="2 3">NBRC100155</strain>
    </source>
</reference>
<accession>A0A5C3EEZ3</accession>
<evidence type="ECO:0000256" key="1">
    <source>
        <dbReference type="SAM" id="SignalP"/>
    </source>
</evidence>
<evidence type="ECO:0000313" key="2">
    <source>
        <dbReference type="EMBL" id="SPO28257.1"/>
    </source>
</evidence>
<protein>
    <submittedName>
        <fullName evidence="2">Uncharacterized protein</fullName>
    </submittedName>
</protein>
<organism evidence="2 3">
    <name type="scientific">Ustilago trichophora</name>
    <dbReference type="NCBI Taxonomy" id="86804"/>
    <lineage>
        <taxon>Eukaryota</taxon>
        <taxon>Fungi</taxon>
        <taxon>Dikarya</taxon>
        <taxon>Basidiomycota</taxon>
        <taxon>Ustilaginomycotina</taxon>
        <taxon>Ustilaginomycetes</taxon>
        <taxon>Ustilaginales</taxon>
        <taxon>Ustilaginaceae</taxon>
        <taxon>Ustilago</taxon>
    </lineage>
</organism>
<name>A0A5C3EEZ3_9BASI</name>
<feature type="signal peptide" evidence="1">
    <location>
        <begin position="1"/>
        <end position="29"/>
    </location>
</feature>